<evidence type="ECO:0000313" key="1">
    <source>
        <dbReference type="EMBL" id="MBI3015834.1"/>
    </source>
</evidence>
<reference evidence="1" key="1">
    <citation type="submission" date="2020-07" db="EMBL/GenBank/DDBJ databases">
        <title>Huge and variable diversity of episymbiotic CPR bacteria and DPANN archaea in groundwater ecosystems.</title>
        <authorList>
            <person name="He C.Y."/>
            <person name="Keren R."/>
            <person name="Whittaker M."/>
            <person name="Farag I.F."/>
            <person name="Doudna J."/>
            <person name="Cate J.H.D."/>
            <person name="Banfield J.F."/>
        </authorList>
    </citation>
    <scope>NUCLEOTIDE SEQUENCE</scope>
    <source>
        <strain evidence="1">NC_groundwater_717_Ag_S-0.2um_59_8</strain>
    </source>
</reference>
<dbReference type="AlphaFoldDB" id="A0A932M1T3"/>
<dbReference type="Proteomes" id="UP000741360">
    <property type="component" value="Unassembled WGS sequence"/>
</dbReference>
<evidence type="ECO:0000313" key="2">
    <source>
        <dbReference type="Proteomes" id="UP000741360"/>
    </source>
</evidence>
<proteinExistence type="predicted"/>
<gene>
    <name evidence="1" type="ORF">HYY65_12450</name>
</gene>
<accession>A0A932M1T3</accession>
<comment type="caution">
    <text evidence="1">The sequence shown here is derived from an EMBL/GenBank/DDBJ whole genome shotgun (WGS) entry which is preliminary data.</text>
</comment>
<sequence>MSTEDKVRLHPGYALQVADLMAPVEIAEDFTLGDLCRIIDHFEEMDRETFSALLQCPLEPFLEECLRPRDAGTEPGSDLHYIRLFWECEYDLRTETRWPPVTSLWLHVDGVGDIWEDHQPGGRFYEEGRDCSQCNRYAVEMTPLYALRHLPLRIDPVMTVRPSLTLESRHTPLDIPAPDVTLLQLIHALFWELSFFGTPEERDATRDELRQQVKRIDAGEERLIPLEEFRKKLDEETS</sequence>
<organism evidence="1 2">
    <name type="scientific">Tectimicrobiota bacterium</name>
    <dbReference type="NCBI Taxonomy" id="2528274"/>
    <lineage>
        <taxon>Bacteria</taxon>
        <taxon>Pseudomonadati</taxon>
        <taxon>Nitrospinota/Tectimicrobiota group</taxon>
        <taxon>Candidatus Tectimicrobiota</taxon>
    </lineage>
</organism>
<dbReference type="EMBL" id="JACPSX010000239">
    <property type="protein sequence ID" value="MBI3015834.1"/>
    <property type="molecule type" value="Genomic_DNA"/>
</dbReference>
<protein>
    <submittedName>
        <fullName evidence="1">Uncharacterized protein</fullName>
    </submittedName>
</protein>
<name>A0A932M1T3_UNCTE</name>